<proteinExistence type="predicted"/>
<comment type="caution">
    <text evidence="1">The sequence shown here is derived from an EMBL/GenBank/DDBJ whole genome shotgun (WGS) entry which is preliminary data.</text>
</comment>
<feature type="non-terminal residue" evidence="1">
    <location>
        <position position="1"/>
    </location>
</feature>
<gene>
    <name evidence="1" type="ORF">S01H1_28828</name>
</gene>
<protein>
    <submittedName>
        <fullName evidence="1">Uncharacterized protein</fullName>
    </submittedName>
</protein>
<reference evidence="1" key="1">
    <citation type="journal article" date="2014" name="Front. Microbiol.">
        <title>High frequency of phylogenetically diverse reductive dehalogenase-homologous genes in deep subseafloor sedimentary metagenomes.</title>
        <authorList>
            <person name="Kawai M."/>
            <person name="Futagami T."/>
            <person name="Toyoda A."/>
            <person name="Takaki Y."/>
            <person name="Nishi S."/>
            <person name="Hori S."/>
            <person name="Arai W."/>
            <person name="Tsubouchi T."/>
            <person name="Morono Y."/>
            <person name="Uchiyama I."/>
            <person name="Ito T."/>
            <person name="Fujiyama A."/>
            <person name="Inagaki F."/>
            <person name="Takami H."/>
        </authorList>
    </citation>
    <scope>NUCLEOTIDE SEQUENCE</scope>
    <source>
        <strain evidence="1">Expedition CK06-06</strain>
    </source>
</reference>
<organism evidence="1">
    <name type="scientific">marine sediment metagenome</name>
    <dbReference type="NCBI Taxonomy" id="412755"/>
    <lineage>
        <taxon>unclassified sequences</taxon>
        <taxon>metagenomes</taxon>
        <taxon>ecological metagenomes</taxon>
    </lineage>
</organism>
<sequence length="150" mass="17301">YTDVSRIQTHMSEIIPDFITSFVTEIQTRPPDDRFEVTPLPDEFRVDIDRTHEFSVLTKNAEPYELVVNIAYFPGWTIYVNGERVKPIIDEITGVMRIPVEQTKEEIRISGRLEDTPIRTWGNTMTFLALMGCGYLLLTGEKPLRRVHGS</sequence>
<dbReference type="AlphaFoldDB" id="X0SZW6"/>
<dbReference type="EMBL" id="BARS01017640">
    <property type="protein sequence ID" value="GAF86489.1"/>
    <property type="molecule type" value="Genomic_DNA"/>
</dbReference>
<name>X0SZW6_9ZZZZ</name>
<accession>X0SZW6</accession>
<evidence type="ECO:0000313" key="1">
    <source>
        <dbReference type="EMBL" id="GAF86489.1"/>
    </source>
</evidence>